<dbReference type="Proteomes" id="UP001165190">
    <property type="component" value="Unassembled WGS sequence"/>
</dbReference>
<gene>
    <name evidence="1" type="ORF">HRI_004600500</name>
</gene>
<sequence length="157" mass="18066">MEIHFQQQNQSKLHQKSNKTQMWLGTFEASRKLKRLPELTTKPLAFSVVPTLELTSLLGRRLRIPLLRTGSGIYLTEKSVKQQQSVVVSVSLHPRNHESAHECEETCNELTELQRMKVERQISASLYAMNGVEEYMETANDSTENLWDLPALCSLFY</sequence>
<dbReference type="EMBL" id="BSYR01000055">
    <property type="protein sequence ID" value="GMJ09313.1"/>
    <property type="molecule type" value="Genomic_DNA"/>
</dbReference>
<evidence type="ECO:0000313" key="2">
    <source>
        <dbReference type="Proteomes" id="UP001165190"/>
    </source>
</evidence>
<dbReference type="AlphaFoldDB" id="A0A9W7JAJ7"/>
<accession>A0A9W7JAJ7</accession>
<keyword evidence="2" id="KW-1185">Reference proteome</keyword>
<comment type="caution">
    <text evidence="1">The sequence shown here is derived from an EMBL/GenBank/DDBJ whole genome shotgun (WGS) entry which is preliminary data.</text>
</comment>
<organism evidence="1 2">
    <name type="scientific">Hibiscus trionum</name>
    <name type="common">Flower of an hour</name>
    <dbReference type="NCBI Taxonomy" id="183268"/>
    <lineage>
        <taxon>Eukaryota</taxon>
        <taxon>Viridiplantae</taxon>
        <taxon>Streptophyta</taxon>
        <taxon>Embryophyta</taxon>
        <taxon>Tracheophyta</taxon>
        <taxon>Spermatophyta</taxon>
        <taxon>Magnoliopsida</taxon>
        <taxon>eudicotyledons</taxon>
        <taxon>Gunneridae</taxon>
        <taxon>Pentapetalae</taxon>
        <taxon>rosids</taxon>
        <taxon>malvids</taxon>
        <taxon>Malvales</taxon>
        <taxon>Malvaceae</taxon>
        <taxon>Malvoideae</taxon>
        <taxon>Hibiscus</taxon>
    </lineage>
</organism>
<protein>
    <submittedName>
        <fullName evidence="1">Uncharacterized protein</fullName>
    </submittedName>
</protein>
<dbReference type="OrthoDB" id="1733875at2759"/>
<reference evidence="1" key="1">
    <citation type="submission" date="2023-05" db="EMBL/GenBank/DDBJ databases">
        <title>Genome and transcriptome analyses reveal genes involved in the formation of fine ridges on petal epidermal cells in Hibiscus trionum.</title>
        <authorList>
            <person name="Koshimizu S."/>
            <person name="Masuda S."/>
            <person name="Ishii T."/>
            <person name="Shirasu K."/>
            <person name="Hoshino A."/>
            <person name="Arita M."/>
        </authorList>
    </citation>
    <scope>NUCLEOTIDE SEQUENCE</scope>
    <source>
        <strain evidence="1">Hamamatsu line</strain>
    </source>
</reference>
<name>A0A9W7JAJ7_HIBTR</name>
<proteinExistence type="predicted"/>
<evidence type="ECO:0000313" key="1">
    <source>
        <dbReference type="EMBL" id="GMJ09313.1"/>
    </source>
</evidence>